<protein>
    <submittedName>
        <fullName evidence="1">Uncharacterized protein</fullName>
    </submittedName>
</protein>
<gene>
    <name evidence="1" type="ORF">TPAB3V08_LOCUS13985</name>
</gene>
<feature type="non-terminal residue" evidence="1">
    <location>
        <position position="1"/>
    </location>
</feature>
<organism evidence="1 2">
    <name type="scientific">Timema podura</name>
    <name type="common">Walking stick</name>
    <dbReference type="NCBI Taxonomy" id="61482"/>
    <lineage>
        <taxon>Eukaryota</taxon>
        <taxon>Metazoa</taxon>
        <taxon>Ecdysozoa</taxon>
        <taxon>Arthropoda</taxon>
        <taxon>Hexapoda</taxon>
        <taxon>Insecta</taxon>
        <taxon>Pterygota</taxon>
        <taxon>Neoptera</taxon>
        <taxon>Polyneoptera</taxon>
        <taxon>Phasmatodea</taxon>
        <taxon>Timematodea</taxon>
        <taxon>Timematoidea</taxon>
        <taxon>Timematidae</taxon>
        <taxon>Timema</taxon>
    </lineage>
</organism>
<keyword evidence="2" id="KW-1185">Reference proteome</keyword>
<reference evidence="1" key="1">
    <citation type="submission" date="2021-03" db="EMBL/GenBank/DDBJ databases">
        <authorList>
            <person name="Tran Van P."/>
        </authorList>
    </citation>
    <scope>NUCLEOTIDE SEQUENCE</scope>
</reference>
<dbReference type="Proteomes" id="UP001153148">
    <property type="component" value="Unassembled WGS sequence"/>
</dbReference>
<evidence type="ECO:0000313" key="2">
    <source>
        <dbReference type="Proteomes" id="UP001153148"/>
    </source>
</evidence>
<sequence>DLQEKFDTLSELCRKHRKQMKQLAKKLKDAGVMEVEGAVDAVPSAAVQDQRHNLPMVKKKEREYQGMFEYRKEDEQIIVRHLIHGGF</sequence>
<dbReference type="EMBL" id="CAJPIN010062544">
    <property type="protein sequence ID" value="CAG2067042.1"/>
    <property type="molecule type" value="Genomic_DNA"/>
</dbReference>
<accession>A0ABN7PLK2</accession>
<proteinExistence type="predicted"/>
<evidence type="ECO:0000313" key="1">
    <source>
        <dbReference type="EMBL" id="CAG2067042.1"/>
    </source>
</evidence>
<name>A0ABN7PLK2_TIMPD</name>
<comment type="caution">
    <text evidence="1">The sequence shown here is derived from an EMBL/GenBank/DDBJ whole genome shotgun (WGS) entry which is preliminary data.</text>
</comment>